<keyword evidence="3" id="KW-1185">Reference proteome</keyword>
<feature type="signal peptide" evidence="1">
    <location>
        <begin position="1"/>
        <end position="19"/>
    </location>
</feature>
<gene>
    <name evidence="2" type="ORF">MAM_01227</name>
</gene>
<name>A0A0B2X2F3_METAS</name>
<organism evidence="2 3">
    <name type="scientific">Metarhizium album (strain ARSEF 1941)</name>
    <dbReference type="NCBI Taxonomy" id="1081103"/>
    <lineage>
        <taxon>Eukaryota</taxon>
        <taxon>Fungi</taxon>
        <taxon>Dikarya</taxon>
        <taxon>Ascomycota</taxon>
        <taxon>Pezizomycotina</taxon>
        <taxon>Sordariomycetes</taxon>
        <taxon>Hypocreomycetidae</taxon>
        <taxon>Hypocreales</taxon>
        <taxon>Clavicipitaceae</taxon>
        <taxon>Metarhizium</taxon>
    </lineage>
</organism>
<sequence length="228" mass="25750">MLLSTAAFLLLGALQPALAENNIWSEYPFYESHYVTFEIENPGCPAQDVWAGVWNVINNKFAVSEAKAKKQVDLNKYYVGFENAKVGIGNFTVGFWCNGQQKPFLTSKKTFEIAQPEPEPENKILDHGQAGNNYIFQIEILDGMCDGKAIRGGIWRTEDVELPLQQKADFPILLAKTWAWVDLDELDSAVFNITKIRKDYMITGTFKAAFFCNGRYSPLLVSEAFEIK</sequence>
<dbReference type="HOGENOM" id="CLU_1215025_0_0_1"/>
<dbReference type="EMBL" id="AZHE01000002">
    <property type="protein sequence ID" value="KHO00449.1"/>
    <property type="molecule type" value="Genomic_DNA"/>
</dbReference>
<evidence type="ECO:0000313" key="2">
    <source>
        <dbReference type="EMBL" id="KHO00449.1"/>
    </source>
</evidence>
<protein>
    <submittedName>
        <fullName evidence="2">Uncharacterized protein</fullName>
    </submittedName>
</protein>
<comment type="caution">
    <text evidence="2">The sequence shown here is derived from an EMBL/GenBank/DDBJ whole genome shotgun (WGS) entry which is preliminary data.</text>
</comment>
<dbReference type="GeneID" id="63735682"/>
<reference evidence="2 3" key="1">
    <citation type="journal article" date="2014" name="Proc. Natl. Acad. Sci. U.S.A.">
        <title>Trajectory and genomic determinants of fungal-pathogen speciation and host adaptation.</title>
        <authorList>
            <person name="Hu X."/>
            <person name="Xiao G."/>
            <person name="Zheng P."/>
            <person name="Shang Y."/>
            <person name="Su Y."/>
            <person name="Zhang X."/>
            <person name="Liu X."/>
            <person name="Zhan S."/>
            <person name="St Leger R.J."/>
            <person name="Wang C."/>
        </authorList>
    </citation>
    <scope>NUCLEOTIDE SEQUENCE [LARGE SCALE GENOMIC DNA]</scope>
    <source>
        <strain evidence="2 3">ARSEF 1941</strain>
    </source>
</reference>
<dbReference type="AlphaFoldDB" id="A0A0B2X2F3"/>
<proteinExistence type="predicted"/>
<keyword evidence="1" id="KW-0732">Signal</keyword>
<accession>A0A0B2X2F3</accession>
<evidence type="ECO:0000313" key="3">
    <source>
        <dbReference type="Proteomes" id="UP000030816"/>
    </source>
</evidence>
<feature type="chain" id="PRO_5002078844" evidence="1">
    <location>
        <begin position="20"/>
        <end position="228"/>
    </location>
</feature>
<dbReference type="Proteomes" id="UP000030816">
    <property type="component" value="Unassembled WGS sequence"/>
</dbReference>
<dbReference type="RefSeq" id="XP_040681514.1">
    <property type="nucleotide sequence ID" value="XM_040820026.1"/>
</dbReference>
<evidence type="ECO:0000256" key="1">
    <source>
        <dbReference type="SAM" id="SignalP"/>
    </source>
</evidence>